<dbReference type="EMBL" id="FN555004">
    <property type="protein sequence ID" value="CBG40224.1"/>
    <property type="molecule type" value="Genomic_DNA"/>
</dbReference>
<name>D3UIA1_HELM1</name>
<protein>
    <submittedName>
        <fullName evidence="1">Uncharacterized protein</fullName>
    </submittedName>
</protein>
<evidence type="ECO:0000313" key="1">
    <source>
        <dbReference type="EMBL" id="CBG40224.1"/>
    </source>
</evidence>
<dbReference type="RefSeq" id="WP_013023296.1">
    <property type="nucleotide sequence ID" value="NC_013949.1"/>
</dbReference>
<gene>
    <name evidence="1" type="ordered locus">HMU09670</name>
</gene>
<organism evidence="1 2">
    <name type="scientific">Helicobacter mustelae (strain ATCC 43772 / CCUG 25715 / CIP 103759 / LMG 18044 / NCTC 12198 / R85-136P)</name>
    <name type="common">Campylobacter mustelae</name>
    <dbReference type="NCBI Taxonomy" id="679897"/>
    <lineage>
        <taxon>Bacteria</taxon>
        <taxon>Pseudomonadati</taxon>
        <taxon>Campylobacterota</taxon>
        <taxon>Epsilonproteobacteria</taxon>
        <taxon>Campylobacterales</taxon>
        <taxon>Helicobacteraceae</taxon>
        <taxon>Helicobacter</taxon>
    </lineage>
</organism>
<proteinExistence type="predicted"/>
<dbReference type="AlphaFoldDB" id="D3UIA1"/>
<sequence length="133" mass="15677">MMQIKNTLFKIFTKKYHFKKPRNFFDIEGLDGDIFTPSMAYQKIQNLQPKEEYFKDKDSFLHFTNRLESDNLIDGNEKIALHFLAQKSPHLDMQSFDSLSKHSQINQKMQKILESSIRKLAMIEYITSHSAQG</sequence>
<accession>D3UIA1</accession>
<dbReference type="STRING" id="679897.HMU09670"/>
<dbReference type="KEGG" id="hms:HMU09670"/>
<dbReference type="HOGENOM" id="CLU_1903808_0_0_7"/>
<reference evidence="1 2" key="1">
    <citation type="journal article" date="2010" name="BMC Genomics">
        <title>Comparative genomics and proteomics of Helicobacter mustelae, an ulcerogenic and carcinogenic gastric pathogen.</title>
        <authorList>
            <person name="O'Toole P.W."/>
            <person name="Snelling W.J."/>
            <person name="Canchaya C."/>
            <person name="Forde B.M."/>
            <person name="Hardie K.R."/>
            <person name="Josenhans C."/>
            <person name="Graham R.L.J."/>
            <person name="McMullan G."/>
            <person name="Parkhill J."/>
            <person name="Belda E."/>
            <person name="Bentley S.D."/>
        </authorList>
    </citation>
    <scope>NUCLEOTIDE SEQUENCE [LARGE SCALE GENOMIC DNA]</scope>
    <source>
        <strain evidence="2">ATCC 43772 / LMG 18044 / NCTC 12198 / 12198</strain>
    </source>
</reference>
<keyword evidence="2" id="KW-1185">Reference proteome</keyword>
<evidence type="ECO:0000313" key="2">
    <source>
        <dbReference type="Proteomes" id="UP000001522"/>
    </source>
</evidence>
<dbReference type="Proteomes" id="UP000001522">
    <property type="component" value="Chromosome"/>
</dbReference>